<gene>
    <name evidence="1" type="ORF">CHARACLAT_019275</name>
</gene>
<keyword evidence="2" id="KW-1185">Reference proteome</keyword>
<evidence type="ECO:0000313" key="2">
    <source>
        <dbReference type="Proteomes" id="UP001352852"/>
    </source>
</evidence>
<proteinExistence type="predicted"/>
<protein>
    <submittedName>
        <fullName evidence="1">Uncharacterized protein</fullName>
    </submittedName>
</protein>
<organism evidence="1 2">
    <name type="scientific">Characodon lateralis</name>
    <dbReference type="NCBI Taxonomy" id="208331"/>
    <lineage>
        <taxon>Eukaryota</taxon>
        <taxon>Metazoa</taxon>
        <taxon>Chordata</taxon>
        <taxon>Craniata</taxon>
        <taxon>Vertebrata</taxon>
        <taxon>Euteleostomi</taxon>
        <taxon>Actinopterygii</taxon>
        <taxon>Neopterygii</taxon>
        <taxon>Teleostei</taxon>
        <taxon>Neoteleostei</taxon>
        <taxon>Acanthomorphata</taxon>
        <taxon>Ovalentaria</taxon>
        <taxon>Atherinomorphae</taxon>
        <taxon>Cyprinodontiformes</taxon>
        <taxon>Goodeidae</taxon>
        <taxon>Characodon</taxon>
    </lineage>
</organism>
<dbReference type="Proteomes" id="UP001352852">
    <property type="component" value="Unassembled WGS sequence"/>
</dbReference>
<evidence type="ECO:0000313" key="1">
    <source>
        <dbReference type="EMBL" id="MED6274720.1"/>
    </source>
</evidence>
<sequence length="113" mass="12631">MLSTEKCRKKILVKSKRAPSRRVYKLISTWRVCAKRTPTCRRTRATHDFNPFPFMLWVMGGGLVPIISGHWARGGVPSGQVNNQSITGVVRASDGRRDDVGRKLAGVILSRIL</sequence>
<reference evidence="1 2" key="1">
    <citation type="submission" date="2021-06" db="EMBL/GenBank/DDBJ databases">
        <authorList>
            <person name="Palmer J.M."/>
        </authorList>
    </citation>
    <scope>NUCLEOTIDE SEQUENCE [LARGE SCALE GENOMIC DNA]</scope>
    <source>
        <strain evidence="1 2">CL_MEX2019</strain>
        <tissue evidence="1">Muscle</tissue>
    </source>
</reference>
<dbReference type="EMBL" id="JAHUTJ010026332">
    <property type="protein sequence ID" value="MED6274720.1"/>
    <property type="molecule type" value="Genomic_DNA"/>
</dbReference>
<name>A0ABU7DK28_9TELE</name>
<comment type="caution">
    <text evidence="1">The sequence shown here is derived from an EMBL/GenBank/DDBJ whole genome shotgun (WGS) entry which is preliminary data.</text>
</comment>
<accession>A0ABU7DK28</accession>